<dbReference type="PANTHER" id="PTHR44653">
    <property type="entry name" value="DNAJ HOMOLOG SUBFAMILY C MEMBER 1"/>
    <property type="match status" value="1"/>
</dbReference>
<sequence>MLLTTRRVFIVLAVLIGLAAAWSPEDREIFALRDAVQKDLGPDKTFYDWLNVERSASDGEIAKAYRKMSQKLHPDKNPSKAATDRFARLGLVVKVLRSEKRERYDFFLDHGFPMWKGTDYYYSRYRPGLGTVLVFLYLLSATAQYWFKRLTASQHRKHMSSIIEEAKDHAWSGGMPGSQRKVTLSNGKTFMVHPTGQVNLIDENVEYPLNLHEIQTPTWKDTILYTLPMMLYYKVSGKQPPSQDHASSDGNTLAENEPKKKLKPKPAQKVGPRRRK</sequence>
<dbReference type="GO" id="GO:0012505">
    <property type="term" value="C:endomembrane system"/>
    <property type="evidence" value="ECO:0007669"/>
    <property type="project" value="UniProtKB-SubCell"/>
</dbReference>
<evidence type="ECO:0000256" key="4">
    <source>
        <dbReference type="ARBA" id="ARBA00023136"/>
    </source>
</evidence>
<dbReference type="PROSITE" id="PS50076">
    <property type="entry name" value="DNAJ_2"/>
    <property type="match status" value="1"/>
</dbReference>
<dbReference type="Pfam" id="PF00226">
    <property type="entry name" value="DnaJ"/>
    <property type="match status" value="1"/>
</dbReference>
<keyword evidence="11" id="KW-1185">Reference proteome</keyword>
<dbReference type="OrthoDB" id="413400at2759"/>
<feature type="signal peptide" evidence="8">
    <location>
        <begin position="1"/>
        <end position="21"/>
    </location>
</feature>
<evidence type="ECO:0000256" key="6">
    <source>
        <dbReference type="SAM" id="MobiDB-lite"/>
    </source>
</evidence>
<feature type="region of interest" description="Disordered" evidence="6">
    <location>
        <begin position="237"/>
        <end position="276"/>
    </location>
</feature>
<comment type="caution">
    <text evidence="10">The sequence shown here is derived from an EMBL/GenBank/DDBJ whole genome shotgun (WGS) entry which is preliminary data.</text>
</comment>
<accession>A0A642VCV8</accession>
<dbReference type="Gene3D" id="1.10.287.110">
    <property type="entry name" value="DnaJ domain"/>
    <property type="match status" value="1"/>
</dbReference>
<dbReference type="InterPro" id="IPR001623">
    <property type="entry name" value="DnaJ_domain"/>
</dbReference>
<dbReference type="SUPFAM" id="SSF46565">
    <property type="entry name" value="Chaperone J-domain"/>
    <property type="match status" value="1"/>
</dbReference>
<protein>
    <recommendedName>
        <fullName evidence="9">J domain-containing protein</fullName>
    </recommendedName>
</protein>
<comment type="subcellular location">
    <subcellularLocation>
        <location evidence="5">Endomembrane system</location>
        <topology evidence="5">Single-pass membrane protein</topology>
    </subcellularLocation>
</comment>
<dbReference type="InterPro" id="IPR036869">
    <property type="entry name" value="J_dom_sf"/>
</dbReference>
<proteinExistence type="predicted"/>
<keyword evidence="4 7" id="KW-0472">Membrane</keyword>
<gene>
    <name evidence="10" type="ORF">TRICI_001003</name>
</gene>
<reference evidence="10" key="1">
    <citation type="journal article" date="2019" name="G3 (Bethesda)">
        <title>Genome Assemblies of Two Rare Opportunistic Yeast Pathogens: Diutina rugosa (syn. Candida rugosa) and Trichomonascus ciferrii (syn. Candida ciferrii).</title>
        <authorList>
            <person name="Mixao V."/>
            <person name="Saus E."/>
            <person name="Hansen A.P."/>
            <person name="Lass-Florl C."/>
            <person name="Gabaldon T."/>
        </authorList>
    </citation>
    <scope>NUCLEOTIDE SEQUENCE</scope>
    <source>
        <strain evidence="10">CBS 4856</strain>
    </source>
</reference>
<evidence type="ECO:0000256" key="1">
    <source>
        <dbReference type="ARBA" id="ARBA00022692"/>
    </source>
</evidence>
<evidence type="ECO:0000256" key="8">
    <source>
        <dbReference type="SAM" id="SignalP"/>
    </source>
</evidence>
<feature type="transmembrane region" description="Helical" evidence="7">
    <location>
        <begin position="128"/>
        <end position="147"/>
    </location>
</feature>
<evidence type="ECO:0000313" key="10">
    <source>
        <dbReference type="EMBL" id="KAA8916884.1"/>
    </source>
</evidence>
<dbReference type="InterPro" id="IPR052606">
    <property type="entry name" value="DnaJ_domain_protein"/>
</dbReference>
<evidence type="ECO:0000256" key="7">
    <source>
        <dbReference type="SAM" id="Phobius"/>
    </source>
</evidence>
<dbReference type="Proteomes" id="UP000761534">
    <property type="component" value="Unassembled WGS sequence"/>
</dbReference>
<dbReference type="PRINTS" id="PR00625">
    <property type="entry name" value="JDOMAIN"/>
</dbReference>
<dbReference type="SMART" id="SM00271">
    <property type="entry name" value="DnaJ"/>
    <property type="match status" value="1"/>
</dbReference>
<dbReference type="PANTHER" id="PTHR44653:SF2">
    <property type="entry name" value="DNAJ HOMOLOG SUBFAMILY C MEMBER 1"/>
    <property type="match status" value="1"/>
</dbReference>
<feature type="compositionally biased region" description="Basic residues" evidence="6">
    <location>
        <begin position="260"/>
        <end position="276"/>
    </location>
</feature>
<dbReference type="CDD" id="cd06257">
    <property type="entry name" value="DnaJ"/>
    <property type="match status" value="1"/>
</dbReference>
<evidence type="ECO:0000256" key="2">
    <source>
        <dbReference type="ARBA" id="ARBA00022729"/>
    </source>
</evidence>
<name>A0A642VCV8_9ASCO</name>
<dbReference type="AlphaFoldDB" id="A0A642VCV8"/>
<evidence type="ECO:0000313" key="11">
    <source>
        <dbReference type="Proteomes" id="UP000761534"/>
    </source>
</evidence>
<keyword evidence="1 7" id="KW-0812">Transmembrane</keyword>
<feature type="chain" id="PRO_5024873833" description="J domain-containing protein" evidence="8">
    <location>
        <begin position="22"/>
        <end position="276"/>
    </location>
</feature>
<feature type="domain" description="J" evidence="9">
    <location>
        <begin position="45"/>
        <end position="108"/>
    </location>
</feature>
<evidence type="ECO:0000256" key="3">
    <source>
        <dbReference type="ARBA" id="ARBA00022989"/>
    </source>
</evidence>
<organism evidence="10 11">
    <name type="scientific">Trichomonascus ciferrii</name>
    <dbReference type="NCBI Taxonomy" id="44093"/>
    <lineage>
        <taxon>Eukaryota</taxon>
        <taxon>Fungi</taxon>
        <taxon>Dikarya</taxon>
        <taxon>Ascomycota</taxon>
        <taxon>Saccharomycotina</taxon>
        <taxon>Dipodascomycetes</taxon>
        <taxon>Dipodascales</taxon>
        <taxon>Trichomonascaceae</taxon>
        <taxon>Trichomonascus</taxon>
        <taxon>Trichomonascus ciferrii complex</taxon>
    </lineage>
</organism>
<keyword evidence="3 7" id="KW-1133">Transmembrane helix</keyword>
<feature type="compositionally biased region" description="Polar residues" evidence="6">
    <location>
        <begin position="239"/>
        <end position="254"/>
    </location>
</feature>
<dbReference type="VEuPathDB" id="FungiDB:TRICI_001003"/>
<keyword evidence="2 8" id="KW-0732">Signal</keyword>
<evidence type="ECO:0000256" key="5">
    <source>
        <dbReference type="ARBA" id="ARBA00037847"/>
    </source>
</evidence>
<dbReference type="EMBL" id="SWFS01000078">
    <property type="protein sequence ID" value="KAA8916884.1"/>
    <property type="molecule type" value="Genomic_DNA"/>
</dbReference>
<evidence type="ECO:0000259" key="9">
    <source>
        <dbReference type="PROSITE" id="PS50076"/>
    </source>
</evidence>